<accession>A0AA46UFN5</accession>
<evidence type="ECO:0000313" key="1">
    <source>
        <dbReference type="EMBL" id="UYU74007.1"/>
    </source>
</evidence>
<dbReference type="PANTHER" id="PTHR45661:SF3">
    <property type="entry name" value="IG-LIKE DOMAIN-CONTAINING PROTEIN"/>
    <property type="match status" value="1"/>
</dbReference>
<dbReference type="Gene3D" id="3.80.10.10">
    <property type="entry name" value="Ribonuclease Inhibitor"/>
    <property type="match status" value="2"/>
</dbReference>
<dbReference type="Proteomes" id="UP001156216">
    <property type="component" value="Chromosome"/>
</dbReference>
<organism evidence="1 2">
    <name type="scientific">Bacteroides thetaiotaomicron</name>
    <dbReference type="NCBI Taxonomy" id="818"/>
    <lineage>
        <taxon>Bacteria</taxon>
        <taxon>Pseudomonadati</taxon>
        <taxon>Bacteroidota</taxon>
        <taxon>Bacteroidia</taxon>
        <taxon>Bacteroidales</taxon>
        <taxon>Bacteroidaceae</taxon>
        <taxon>Bacteroides</taxon>
    </lineage>
</organism>
<gene>
    <name evidence="1" type="ORF">KQP59_03480</name>
</gene>
<protein>
    <submittedName>
        <fullName evidence="1">Leucine-rich repeat domain-containing protein</fullName>
    </submittedName>
</protein>
<proteinExistence type="predicted"/>
<dbReference type="EMBL" id="CP083681">
    <property type="protein sequence ID" value="UYU74007.1"/>
    <property type="molecule type" value="Genomic_DNA"/>
</dbReference>
<sequence>MGCKYNNCISLTSIDIPGSVTDLGKNTEVSTSQYEGWVFENCTNLSTITLHEGLKKLYVSTFSRCGVVSINIPTTVTDIPDYAFQECQNLERVTWHNGITQIGEAAFLRCRSLKAITIPTGVTVLRNNLFDECANLQYVTLHHNITEIQVRAFSYCTLLKSEFFPYEDAYIDRAALPNALQTLGAGVFTDCKNMESINMQRTQVKNILRNTYSGCSGITTFYYPNVVETIGEFAFSGCSALVGSFFPASLTSIETNAFHLCTKMSQVYCLGSTPPTLGTAAFDSSLKSISTLFVPEAAISAYSSSSWNPYFKEIKKDLLHP</sequence>
<dbReference type="AlphaFoldDB" id="A0AA46UFN5"/>
<evidence type="ECO:0000313" key="2">
    <source>
        <dbReference type="Proteomes" id="UP001156216"/>
    </source>
</evidence>
<dbReference type="PANTHER" id="PTHR45661">
    <property type="entry name" value="SURFACE ANTIGEN"/>
    <property type="match status" value="1"/>
</dbReference>
<name>A0AA46UFN5_BACT4</name>
<dbReference type="Pfam" id="PF13306">
    <property type="entry name" value="LRR_5"/>
    <property type="match status" value="2"/>
</dbReference>
<reference evidence="1" key="1">
    <citation type="submission" date="2021-06" db="EMBL/GenBank/DDBJ databases">
        <title>Interrogation of the integrated mobile genetic elements in gut-associated Bacteroides with a consensus prediction approach.</title>
        <authorList>
            <person name="Campbell D.E."/>
            <person name="Leigh J.R."/>
            <person name="Kim T."/>
            <person name="England W."/>
            <person name="Whitaker R.J."/>
            <person name="Degnan P.H."/>
        </authorList>
    </citation>
    <scope>NUCLEOTIDE SEQUENCE</scope>
    <source>
        <strain evidence="1">VPI-BTDOT2</strain>
    </source>
</reference>
<dbReference type="SUPFAM" id="SSF52058">
    <property type="entry name" value="L domain-like"/>
    <property type="match status" value="2"/>
</dbReference>
<dbReference type="InterPro" id="IPR032675">
    <property type="entry name" value="LRR_dom_sf"/>
</dbReference>
<dbReference type="InterPro" id="IPR026906">
    <property type="entry name" value="LRR_5"/>
</dbReference>
<dbReference type="InterPro" id="IPR053139">
    <property type="entry name" value="Surface_bspA-like"/>
</dbReference>